<evidence type="ECO:0000259" key="1">
    <source>
        <dbReference type="PROSITE" id="PS51819"/>
    </source>
</evidence>
<dbReference type="Gene3D" id="3.30.720.110">
    <property type="match status" value="1"/>
</dbReference>
<dbReference type="PROSITE" id="PS51819">
    <property type="entry name" value="VOC"/>
    <property type="match status" value="1"/>
</dbReference>
<dbReference type="PANTHER" id="PTHR34109:SF1">
    <property type="entry name" value="VOC DOMAIN-CONTAINING PROTEIN"/>
    <property type="match status" value="1"/>
</dbReference>
<feature type="domain" description="VOC" evidence="1">
    <location>
        <begin position="7"/>
        <end position="128"/>
    </location>
</feature>
<dbReference type="RefSeq" id="WP_179644147.1">
    <property type="nucleotide sequence ID" value="NZ_BAAAYY010000004.1"/>
</dbReference>
<dbReference type="PANTHER" id="PTHR34109">
    <property type="entry name" value="BNAUNNG04460D PROTEIN-RELATED"/>
    <property type="match status" value="1"/>
</dbReference>
<proteinExistence type="predicted"/>
<organism evidence="2 3">
    <name type="scientific">Spinactinospora alkalitolerans</name>
    <dbReference type="NCBI Taxonomy" id="687207"/>
    <lineage>
        <taxon>Bacteria</taxon>
        <taxon>Bacillati</taxon>
        <taxon>Actinomycetota</taxon>
        <taxon>Actinomycetes</taxon>
        <taxon>Streptosporangiales</taxon>
        <taxon>Nocardiopsidaceae</taxon>
        <taxon>Spinactinospora</taxon>
    </lineage>
</organism>
<keyword evidence="3" id="KW-1185">Reference proteome</keyword>
<dbReference type="Proteomes" id="UP000589036">
    <property type="component" value="Unassembled WGS sequence"/>
</dbReference>
<evidence type="ECO:0000313" key="3">
    <source>
        <dbReference type="Proteomes" id="UP000589036"/>
    </source>
</evidence>
<dbReference type="AlphaFoldDB" id="A0A852U2G9"/>
<dbReference type="EMBL" id="JACCCC010000001">
    <property type="protein sequence ID" value="NYE48344.1"/>
    <property type="molecule type" value="Genomic_DNA"/>
</dbReference>
<gene>
    <name evidence="2" type="ORF">HDA32_003464</name>
</gene>
<protein>
    <submittedName>
        <fullName evidence="2">Putative glyoxalase superfamily protein PhnB</fullName>
    </submittedName>
</protein>
<comment type="caution">
    <text evidence="2">The sequence shown here is derived from an EMBL/GenBank/DDBJ whole genome shotgun (WGS) entry which is preliminary data.</text>
</comment>
<evidence type="ECO:0000313" key="2">
    <source>
        <dbReference type="EMBL" id="NYE48344.1"/>
    </source>
</evidence>
<reference evidence="2 3" key="1">
    <citation type="submission" date="2020-07" db="EMBL/GenBank/DDBJ databases">
        <title>Sequencing the genomes of 1000 actinobacteria strains.</title>
        <authorList>
            <person name="Klenk H.-P."/>
        </authorList>
    </citation>
    <scope>NUCLEOTIDE SEQUENCE [LARGE SCALE GENOMIC DNA]</scope>
    <source>
        <strain evidence="2 3">CXB654</strain>
    </source>
</reference>
<dbReference type="InterPro" id="IPR004360">
    <property type="entry name" value="Glyas_Fos-R_dOase_dom"/>
</dbReference>
<name>A0A852U2G9_9ACTN</name>
<dbReference type="SUPFAM" id="SSF54593">
    <property type="entry name" value="Glyoxalase/Bleomycin resistance protein/Dihydroxybiphenyl dioxygenase"/>
    <property type="match status" value="1"/>
</dbReference>
<dbReference type="Pfam" id="PF00903">
    <property type="entry name" value="Glyoxalase"/>
    <property type="match status" value="1"/>
</dbReference>
<sequence>MENSANPGVFPVLYYRDARAAIGFLTEAFGFTVDFCHPEEGERVDHAELSLGGGAIMLGSAKAAAEWPMAIDPAPQMLFAVVDDPDAHHDRARAAGAEIVMPPTDQEYGSREYAARDPEGNVWGFGTYWRDAAGG</sequence>
<dbReference type="InterPro" id="IPR029068">
    <property type="entry name" value="Glyas_Bleomycin-R_OHBP_Dase"/>
</dbReference>
<accession>A0A852U2G9</accession>
<dbReference type="InterPro" id="IPR037523">
    <property type="entry name" value="VOC_core"/>
</dbReference>
<dbReference type="Gene3D" id="3.30.720.120">
    <property type="match status" value="1"/>
</dbReference>